<evidence type="ECO:0008006" key="4">
    <source>
        <dbReference type="Google" id="ProtNLM"/>
    </source>
</evidence>
<accession>A0ABP9MU60</accession>
<evidence type="ECO:0000256" key="1">
    <source>
        <dbReference type="SAM" id="Phobius"/>
    </source>
</evidence>
<feature type="transmembrane region" description="Helical" evidence="1">
    <location>
        <begin position="206"/>
        <end position="226"/>
    </location>
</feature>
<name>A0ABP9MU60_9FLAO</name>
<gene>
    <name evidence="2" type="ORF">GCM10023210_36430</name>
</gene>
<feature type="transmembrane region" description="Helical" evidence="1">
    <location>
        <begin position="181"/>
        <end position="200"/>
    </location>
</feature>
<feature type="transmembrane region" description="Helical" evidence="1">
    <location>
        <begin position="291"/>
        <end position="309"/>
    </location>
</feature>
<sequence>MPGYVGCLYTLKFPDSPDKVRILTYTEIQKKAPELEYKDILGTLKPADKARQAFANNTKAFTEQLPYYHIKVGYNLAILILYELGFSSPDTVTFLSIFSYFISGLLLFLILKNIFPENYFLAIILTVGIMLLPPITDMSRGATPDMFVFQILLVFMLGFIKKWNKWIMFSILFAITFTRPDYIPFTLSYLATFAVYGYITNKKLDFNLAIQGIVLLLLYFTIIKICHYPGWKHLFYDTFIHRRAFISASSPDFSLEEYLTIVFNKFLTFKKVTATSVGLLGLIFYFSKDSWIRTFSVLVFVNIYIKFLFFPHSSIFRFFIGLIILLLITFLYAVSKKYNGFKLRKIA</sequence>
<feature type="transmembrane region" description="Helical" evidence="1">
    <location>
        <begin position="315"/>
        <end position="335"/>
    </location>
</feature>
<dbReference type="EMBL" id="BAABHX010000007">
    <property type="protein sequence ID" value="GAA5099242.1"/>
    <property type="molecule type" value="Genomic_DNA"/>
</dbReference>
<dbReference type="Proteomes" id="UP001500353">
    <property type="component" value="Unassembled WGS sequence"/>
</dbReference>
<evidence type="ECO:0000313" key="2">
    <source>
        <dbReference type="EMBL" id="GAA5099242.1"/>
    </source>
</evidence>
<keyword evidence="1" id="KW-0812">Transmembrane</keyword>
<keyword evidence="3" id="KW-1185">Reference proteome</keyword>
<keyword evidence="1" id="KW-1133">Transmembrane helix</keyword>
<organism evidence="2 3">
    <name type="scientific">Chryseobacterium ginsengisoli</name>
    <dbReference type="NCBI Taxonomy" id="363853"/>
    <lineage>
        <taxon>Bacteria</taxon>
        <taxon>Pseudomonadati</taxon>
        <taxon>Bacteroidota</taxon>
        <taxon>Flavobacteriia</taxon>
        <taxon>Flavobacteriales</taxon>
        <taxon>Weeksellaceae</taxon>
        <taxon>Chryseobacterium group</taxon>
        <taxon>Chryseobacterium</taxon>
    </lineage>
</organism>
<feature type="transmembrane region" description="Helical" evidence="1">
    <location>
        <begin position="142"/>
        <end position="160"/>
    </location>
</feature>
<evidence type="ECO:0000313" key="3">
    <source>
        <dbReference type="Proteomes" id="UP001500353"/>
    </source>
</evidence>
<feature type="transmembrane region" description="Helical" evidence="1">
    <location>
        <begin position="118"/>
        <end position="136"/>
    </location>
</feature>
<comment type="caution">
    <text evidence="2">The sequence shown here is derived from an EMBL/GenBank/DDBJ whole genome shotgun (WGS) entry which is preliminary data.</text>
</comment>
<keyword evidence="1" id="KW-0472">Membrane</keyword>
<protein>
    <recommendedName>
        <fullName evidence="4">Glycosyltransferase RgtA/B/C/D-like domain-containing protein</fullName>
    </recommendedName>
</protein>
<proteinExistence type="predicted"/>
<reference evidence="3" key="1">
    <citation type="journal article" date="2019" name="Int. J. Syst. Evol. Microbiol.">
        <title>The Global Catalogue of Microorganisms (GCM) 10K type strain sequencing project: providing services to taxonomists for standard genome sequencing and annotation.</title>
        <authorList>
            <consortium name="The Broad Institute Genomics Platform"/>
            <consortium name="The Broad Institute Genome Sequencing Center for Infectious Disease"/>
            <person name="Wu L."/>
            <person name="Ma J."/>
        </authorList>
    </citation>
    <scope>NUCLEOTIDE SEQUENCE [LARGE SCALE GENOMIC DNA]</scope>
    <source>
        <strain evidence="3">JCM 18019</strain>
    </source>
</reference>
<feature type="transmembrane region" description="Helical" evidence="1">
    <location>
        <begin position="92"/>
        <end position="111"/>
    </location>
</feature>